<dbReference type="PANTHER" id="PTHR34145">
    <property type="entry name" value="OS02G0105600 PROTEIN"/>
    <property type="match status" value="1"/>
</dbReference>
<gene>
    <name evidence="3" type="ORF">G2W53_037087</name>
</gene>
<dbReference type="AlphaFoldDB" id="A0A834T5V3"/>
<name>A0A834T5V3_9FABA</name>
<dbReference type="EMBL" id="JAAIUW010000011">
    <property type="protein sequence ID" value="KAF7810344.1"/>
    <property type="molecule type" value="Genomic_DNA"/>
</dbReference>
<dbReference type="InterPro" id="IPR055357">
    <property type="entry name" value="LRR_At1g61320_AtMIF1"/>
</dbReference>
<feature type="domain" description="F-box" evidence="1">
    <location>
        <begin position="38"/>
        <end position="74"/>
    </location>
</feature>
<feature type="domain" description="At1g61320/AtMIF1 LRR" evidence="2">
    <location>
        <begin position="349"/>
        <end position="433"/>
    </location>
</feature>
<dbReference type="InterPro" id="IPR001810">
    <property type="entry name" value="F-box_dom"/>
</dbReference>
<evidence type="ECO:0000259" key="2">
    <source>
        <dbReference type="Pfam" id="PF23622"/>
    </source>
</evidence>
<proteinExistence type="predicted"/>
<dbReference type="Pfam" id="PF23622">
    <property type="entry name" value="LRR_At1g61320_AtMIF1"/>
    <property type="match status" value="1"/>
</dbReference>
<keyword evidence="4" id="KW-1185">Reference proteome</keyword>
<dbReference type="SUPFAM" id="SSF81383">
    <property type="entry name" value="F-box domain"/>
    <property type="match status" value="1"/>
</dbReference>
<evidence type="ECO:0000313" key="3">
    <source>
        <dbReference type="EMBL" id="KAF7810344.1"/>
    </source>
</evidence>
<dbReference type="Proteomes" id="UP000634136">
    <property type="component" value="Unassembled WGS sequence"/>
</dbReference>
<comment type="caution">
    <text evidence="3">The sequence shown here is derived from an EMBL/GenBank/DDBJ whole genome shotgun (WGS) entry which is preliminary data.</text>
</comment>
<dbReference type="Pfam" id="PF00646">
    <property type="entry name" value="F-box"/>
    <property type="match status" value="1"/>
</dbReference>
<dbReference type="OrthoDB" id="1433025at2759"/>
<dbReference type="InterPro" id="IPR036047">
    <property type="entry name" value="F-box-like_dom_sf"/>
</dbReference>
<dbReference type="InterPro" id="IPR053772">
    <property type="entry name" value="At1g61320/At1g61330-like"/>
</dbReference>
<evidence type="ECO:0000259" key="1">
    <source>
        <dbReference type="Pfam" id="PF00646"/>
    </source>
</evidence>
<accession>A0A834T5V3</accession>
<dbReference type="PANTHER" id="PTHR34145:SF51">
    <property type="entry name" value="FBD DOMAIN-CONTAINING PROTEIN"/>
    <property type="match status" value="1"/>
</dbReference>
<organism evidence="3 4">
    <name type="scientific">Senna tora</name>
    <dbReference type="NCBI Taxonomy" id="362788"/>
    <lineage>
        <taxon>Eukaryota</taxon>
        <taxon>Viridiplantae</taxon>
        <taxon>Streptophyta</taxon>
        <taxon>Embryophyta</taxon>
        <taxon>Tracheophyta</taxon>
        <taxon>Spermatophyta</taxon>
        <taxon>Magnoliopsida</taxon>
        <taxon>eudicotyledons</taxon>
        <taxon>Gunneridae</taxon>
        <taxon>Pentapetalae</taxon>
        <taxon>rosids</taxon>
        <taxon>fabids</taxon>
        <taxon>Fabales</taxon>
        <taxon>Fabaceae</taxon>
        <taxon>Caesalpinioideae</taxon>
        <taxon>Cassia clade</taxon>
        <taxon>Senna</taxon>
    </lineage>
</organism>
<dbReference type="InterPro" id="IPR032675">
    <property type="entry name" value="LRR_dom_sf"/>
</dbReference>
<dbReference type="Gene3D" id="3.80.10.10">
    <property type="entry name" value="Ribonuclease Inhibitor"/>
    <property type="match status" value="1"/>
</dbReference>
<reference evidence="3" key="1">
    <citation type="submission" date="2020-09" db="EMBL/GenBank/DDBJ databases">
        <title>Genome-Enabled Discovery of Anthraquinone Biosynthesis in Senna tora.</title>
        <authorList>
            <person name="Kang S.-H."/>
            <person name="Pandey R.P."/>
            <person name="Lee C.-M."/>
            <person name="Sim J.-S."/>
            <person name="Jeong J.-T."/>
            <person name="Choi B.-S."/>
            <person name="Jung M."/>
            <person name="Ginzburg D."/>
            <person name="Zhao K."/>
            <person name="Won S.Y."/>
            <person name="Oh T.-J."/>
            <person name="Yu Y."/>
            <person name="Kim N.-H."/>
            <person name="Lee O.R."/>
            <person name="Lee T.-H."/>
            <person name="Bashyal P."/>
            <person name="Kim T.-S."/>
            <person name="Lee W.-H."/>
            <person name="Kawkins C."/>
            <person name="Kim C.-K."/>
            <person name="Kim J.S."/>
            <person name="Ahn B.O."/>
            <person name="Rhee S.Y."/>
            <person name="Sohng J.K."/>
        </authorList>
    </citation>
    <scope>NUCLEOTIDE SEQUENCE</scope>
    <source>
        <tissue evidence="3">Leaf</tissue>
    </source>
</reference>
<dbReference type="SUPFAM" id="SSF52047">
    <property type="entry name" value="RNI-like"/>
    <property type="match status" value="1"/>
</dbReference>
<evidence type="ECO:0000313" key="4">
    <source>
        <dbReference type="Proteomes" id="UP000634136"/>
    </source>
</evidence>
<sequence>MEARFDAINICEKPIDQVGQSVEARNEHIAVEKPRTKLENLPLPLIHHIMDCLSPKDSNKFSILSKTFNSSWLTYPVLHFDNVLFPIQDPHAFNAFVHRHFQHRAPHILRCLRKLRFCYKVQLPSDFYDFQPLVTELLYFASHNNCKVVDFEVDMITQFLSIPYNALHPMLSSKFITTLKLSGFTLLILDPVITCPALKLLSITFCTGFQTLHVVSPSLVEVEIIRCQELESVIVESDEIEYFKFVGVRRSRNNAIQPCDISITLAANQCLKSMYLENVIVSEALMVVATKILYVLCSNFPKNMKIYNPNMEILQLEDCGVMENLVVCAPNVECFEYSQDFWGPSCAIDISTCVCLTSLALEGATIMDGWVKSLVSALACLEELKIIMCDMLEKIEFKNARLETLVVKGCSKLKVAMVDAPNLLHFTFYGSVDIYPFLILSTKCNANIKLPHYSPPDFVPDDWFPRLSRFLSCFDHFNVITISCALIFPREFVLTNMVSPLHDVKHVIVKVGEILMGRVVPSLVESLLWLAPKPDILTLESSVTGKKNTIKFQYQWNGRKMDEEEDNCCFGLLIKCWRHYDLKIEYEGFDDNNGGDQLREFFASYL</sequence>
<protein>
    <submittedName>
        <fullName evidence="3">F-box domain, cyclin-like protein</fullName>
    </submittedName>
</protein>